<gene>
    <name evidence="3" type="ORF">QWY28_22975</name>
</gene>
<dbReference type="Gene3D" id="3.40.50.300">
    <property type="entry name" value="P-loop containing nucleotide triphosphate hydrolases"/>
    <property type="match status" value="2"/>
</dbReference>
<feature type="region of interest" description="Disordered" evidence="1">
    <location>
        <begin position="616"/>
        <end position="645"/>
    </location>
</feature>
<proteinExistence type="predicted"/>
<protein>
    <submittedName>
        <fullName evidence="3">ATP-binding protein</fullName>
    </submittedName>
</protein>
<dbReference type="Proteomes" id="UP001168620">
    <property type="component" value="Unassembled WGS sequence"/>
</dbReference>
<organism evidence="3 4">
    <name type="scientific">Nocardioides oceani</name>
    <dbReference type="NCBI Taxonomy" id="3058369"/>
    <lineage>
        <taxon>Bacteria</taxon>
        <taxon>Bacillati</taxon>
        <taxon>Actinomycetota</taxon>
        <taxon>Actinomycetes</taxon>
        <taxon>Propionibacteriales</taxon>
        <taxon>Nocardioidaceae</taxon>
        <taxon>Nocardioides</taxon>
    </lineage>
</organism>
<keyword evidence="4" id="KW-1185">Reference proteome</keyword>
<accession>A0ABT8FNN6</accession>
<evidence type="ECO:0000313" key="3">
    <source>
        <dbReference type="EMBL" id="MDN4175842.1"/>
    </source>
</evidence>
<evidence type="ECO:0000313" key="4">
    <source>
        <dbReference type="Proteomes" id="UP001168620"/>
    </source>
</evidence>
<dbReference type="PANTHER" id="PTHR42957:SF1">
    <property type="entry name" value="HELICASE MJ1565-RELATED"/>
    <property type="match status" value="1"/>
</dbReference>
<evidence type="ECO:0000256" key="1">
    <source>
        <dbReference type="SAM" id="MobiDB-lite"/>
    </source>
</evidence>
<dbReference type="InterPro" id="IPR008571">
    <property type="entry name" value="HerA-like"/>
</dbReference>
<dbReference type="EMBL" id="JAUHJQ010000030">
    <property type="protein sequence ID" value="MDN4175842.1"/>
    <property type="molecule type" value="Genomic_DNA"/>
</dbReference>
<evidence type="ECO:0000259" key="2">
    <source>
        <dbReference type="Pfam" id="PF01935"/>
    </source>
</evidence>
<name>A0ABT8FNN6_9ACTN</name>
<reference evidence="3" key="1">
    <citation type="submission" date="2023-06" db="EMBL/GenBank/DDBJ databases">
        <title>Draft genome sequence of Nocardioides sp. SOB77.</title>
        <authorList>
            <person name="Zhang G."/>
        </authorList>
    </citation>
    <scope>NUCLEOTIDE SEQUENCE</scope>
    <source>
        <strain evidence="3">SOB77</strain>
    </source>
</reference>
<feature type="domain" description="Helicase HerA central" evidence="2">
    <location>
        <begin position="131"/>
        <end position="339"/>
    </location>
</feature>
<feature type="compositionally biased region" description="Acidic residues" evidence="1">
    <location>
        <begin position="634"/>
        <end position="645"/>
    </location>
</feature>
<keyword evidence="3" id="KW-0547">Nucleotide-binding</keyword>
<dbReference type="SUPFAM" id="SSF52540">
    <property type="entry name" value="P-loop containing nucleoside triphosphate hydrolases"/>
    <property type="match status" value="1"/>
</dbReference>
<dbReference type="InterPro" id="IPR002789">
    <property type="entry name" value="HerA_central"/>
</dbReference>
<dbReference type="Pfam" id="PF01935">
    <property type="entry name" value="DUF87"/>
    <property type="match status" value="1"/>
</dbReference>
<sequence>MFRVGEVIAVHGRTVKVRVDKAKNGSHLLYRGELLRNVSVGGYLKLSKGFSELIGRVDGEEIAAAIGQDYQSQRDRVDRVLTVSLVGLVQDGRFRRGVRELPLVGNECFLLTEAEFNQIHSFVSADDVPLTLGRLAAEVEQQVKVGTNALFASHVGIFGNTGSGKSYTLAKIYHELLAHYGSSLAFRAHARVVLIDFNGEYVNESTAGPGEPSSSVIADNDIKKQYILSTRGRGDRLPLPKAAIEDPVIWQVLLDATEKTQAPFLARALRNRFWERQVTDSDRLAKVIASIIHRAIRSSDATIERTMIVQFLEEIRSCLSNSASEDLDEYIDDLRAHLHYHSQARNWYYEDERGNRTYSDDEDGINDLTYGRLDSIDIDTDLLDGIDQIRLRIVLQFYDDVFKGFANREHIGPIIKRLENRSPSIKRVLEVSDEPLLPRPLTVISLRGVNLDMRKVIPLLICRHLYDEKKVGASQAGFLNIVIDEAHNILSRVSARESEAWKDYRLETFEEIIKEGRKFGVFMTIASQRPHDISETIISQLHNYFLHRLVNNLDIQAVERAVSYLDRVSFESLPILPTGSCVLSGVSTQVPLIVDIDPLPASYEPNNRTLTLTDRWLPFDQQGPPGPPDPWYVADDDPFDDDHDP</sequence>
<keyword evidence="3" id="KW-0067">ATP-binding</keyword>
<dbReference type="PANTHER" id="PTHR42957">
    <property type="entry name" value="HELICASE MJ1565-RELATED"/>
    <property type="match status" value="1"/>
</dbReference>
<dbReference type="GO" id="GO:0005524">
    <property type="term" value="F:ATP binding"/>
    <property type="evidence" value="ECO:0007669"/>
    <property type="project" value="UniProtKB-KW"/>
</dbReference>
<dbReference type="InterPro" id="IPR027417">
    <property type="entry name" value="P-loop_NTPase"/>
</dbReference>
<comment type="caution">
    <text evidence="3">The sequence shown here is derived from an EMBL/GenBank/DDBJ whole genome shotgun (WGS) entry which is preliminary data.</text>
</comment>